<dbReference type="Gene3D" id="1.10.10.10">
    <property type="entry name" value="Winged helix-like DNA-binding domain superfamily/Winged helix DNA-binding domain"/>
    <property type="match status" value="1"/>
</dbReference>
<dbReference type="EMBL" id="AP026866">
    <property type="protein sequence ID" value="BDS06571.1"/>
    <property type="molecule type" value="Genomic_DNA"/>
</dbReference>
<dbReference type="AlphaFoldDB" id="A0AAT9FKV9"/>
<dbReference type="SUPFAM" id="SSF46785">
    <property type="entry name" value="Winged helix' DNA-binding domain"/>
    <property type="match status" value="1"/>
</dbReference>
<dbReference type="InterPro" id="IPR036390">
    <property type="entry name" value="WH_DNA-bd_sf"/>
</dbReference>
<name>A0AAT9FKV9_9BACT</name>
<evidence type="ECO:0008006" key="2">
    <source>
        <dbReference type="Google" id="ProtNLM"/>
    </source>
</evidence>
<organism evidence="1">
    <name type="scientific">Oceaniferula spumae</name>
    <dbReference type="NCBI Taxonomy" id="2979115"/>
    <lineage>
        <taxon>Bacteria</taxon>
        <taxon>Pseudomonadati</taxon>
        <taxon>Verrucomicrobiota</taxon>
        <taxon>Verrucomicrobiia</taxon>
        <taxon>Verrucomicrobiales</taxon>
        <taxon>Verrucomicrobiaceae</taxon>
        <taxon>Oceaniferula</taxon>
    </lineage>
</organism>
<dbReference type="Gene3D" id="3.40.50.2300">
    <property type="match status" value="2"/>
</dbReference>
<dbReference type="KEGG" id="osu:NT6N_16110"/>
<dbReference type="InterPro" id="IPR036388">
    <property type="entry name" value="WH-like_DNA-bd_sf"/>
</dbReference>
<gene>
    <name evidence="1" type="ORF">NT6N_16110</name>
</gene>
<evidence type="ECO:0000313" key="1">
    <source>
        <dbReference type="EMBL" id="BDS06571.1"/>
    </source>
</evidence>
<sequence>MDQSVRGKSVPEAVMDRIRRDVADGVWKEFLPGSRTLADHYGVSNGSVCTALKKLEDRGEVAAGRRGHKRRILAGMRRDGVGTKQLLLFILSETVQMDSVDEAMVSQMLDDVWRPAGHDVVWVRAGGSGEAKARHQVSRWIKEFAPDRIAVFMGPGNWIQALHETGLPMFCLGGELMGLADKVSGYAMDLETVVELSLVKLRELGHSRILLPQPADRTSYPEISRRVYRRVLGDVLSEQEMEGLCPVLPLPDVMDWQRWWLKHLAKSKATAVMSMRESEILSLIGVCMASGIKLPKQLDVVATLDSKMLDWFSPVIHRVRHDESKVIKHFRLWADGGKPEFHYLKPIWEKCRGE</sequence>
<protein>
    <recommendedName>
        <fullName evidence="2">HTH gntR-type domain-containing protein</fullName>
    </recommendedName>
</protein>
<accession>A0AAT9FKV9</accession>
<proteinExistence type="predicted"/>
<reference evidence="1" key="1">
    <citation type="submission" date="2024-07" db="EMBL/GenBank/DDBJ databases">
        <title>Complete genome sequence of Verrucomicrobiaceae bacterium NT6N.</title>
        <authorList>
            <person name="Huang C."/>
            <person name="Takami H."/>
            <person name="Hamasaki K."/>
        </authorList>
    </citation>
    <scope>NUCLEOTIDE SEQUENCE</scope>
    <source>
        <strain evidence="1">NT6N</strain>
    </source>
</reference>